<protein>
    <submittedName>
        <fullName evidence="3">Uncharacterized protein</fullName>
    </submittedName>
</protein>
<dbReference type="Proteomes" id="UP000887565">
    <property type="component" value="Unplaced"/>
</dbReference>
<feature type="compositionally biased region" description="Basic and acidic residues" evidence="1">
    <location>
        <begin position="23"/>
        <end position="38"/>
    </location>
</feature>
<name>A0A915JHW1_ROMCU</name>
<evidence type="ECO:0000313" key="3">
    <source>
        <dbReference type="WBParaSite" id="nRc.2.0.1.t25724-RA"/>
    </source>
</evidence>
<dbReference type="WBParaSite" id="nRc.2.0.1.t25724-RA">
    <property type="protein sequence ID" value="nRc.2.0.1.t25724-RA"/>
    <property type="gene ID" value="nRc.2.0.1.g25724"/>
</dbReference>
<dbReference type="AlphaFoldDB" id="A0A915JHW1"/>
<proteinExistence type="predicted"/>
<organism evidence="2 3">
    <name type="scientific">Romanomermis culicivorax</name>
    <name type="common">Nematode worm</name>
    <dbReference type="NCBI Taxonomy" id="13658"/>
    <lineage>
        <taxon>Eukaryota</taxon>
        <taxon>Metazoa</taxon>
        <taxon>Ecdysozoa</taxon>
        <taxon>Nematoda</taxon>
        <taxon>Enoplea</taxon>
        <taxon>Dorylaimia</taxon>
        <taxon>Mermithida</taxon>
        <taxon>Mermithoidea</taxon>
        <taxon>Mermithidae</taxon>
        <taxon>Romanomermis</taxon>
    </lineage>
</organism>
<evidence type="ECO:0000313" key="2">
    <source>
        <dbReference type="Proteomes" id="UP000887565"/>
    </source>
</evidence>
<evidence type="ECO:0000256" key="1">
    <source>
        <dbReference type="SAM" id="MobiDB-lite"/>
    </source>
</evidence>
<reference evidence="3" key="1">
    <citation type="submission" date="2022-11" db="UniProtKB">
        <authorList>
            <consortium name="WormBaseParasite"/>
        </authorList>
    </citation>
    <scope>IDENTIFICATION</scope>
</reference>
<accession>A0A915JHW1</accession>
<keyword evidence="2" id="KW-1185">Reference proteome</keyword>
<feature type="region of interest" description="Disordered" evidence="1">
    <location>
        <begin position="1"/>
        <end position="41"/>
    </location>
</feature>
<sequence length="83" mass="9463">MQCNPVHPQGIQLPSRFYPLLPRDSKPLKDDGYSKDSDPNEIQDVQILDWENIGKDIQENLKAGGSYWDLDVGLRSDHIDGNR</sequence>